<keyword evidence="5" id="KW-0560">Oxidoreductase</keyword>
<proteinExistence type="inferred from homology"/>
<dbReference type="Proteomes" id="UP000708298">
    <property type="component" value="Unassembled WGS sequence"/>
</dbReference>
<reference evidence="8" key="1">
    <citation type="journal article" date="2021" name="Microorganisms">
        <title>Acidisoma silvae sp. nov. and Acidisomacellulosilytica sp. nov., Two Acidophilic Bacteria Isolated from Decaying Wood, Hydrolyzing Cellulose and Producing Poly-3-hydroxybutyrate.</title>
        <authorList>
            <person name="Mieszkin S."/>
            <person name="Pouder E."/>
            <person name="Uroz S."/>
            <person name="Simon-Colin C."/>
            <person name="Alain K."/>
        </authorList>
    </citation>
    <scope>NUCLEOTIDE SEQUENCE</scope>
    <source>
        <strain evidence="8">HW T2.11</strain>
    </source>
</reference>
<feature type="domain" description="Intradiol ring-cleavage dioxygenases" evidence="7">
    <location>
        <begin position="132"/>
        <end position="160"/>
    </location>
</feature>
<comment type="cofactor">
    <cofactor evidence="1">
        <name>Fe(3+)</name>
        <dbReference type="ChEBI" id="CHEBI:29034"/>
    </cofactor>
</comment>
<dbReference type="PANTHER" id="PTHR33711:SF7">
    <property type="entry name" value="INTRADIOL RING-CLEAVAGE DIOXYGENASES DOMAIN-CONTAINING PROTEIN-RELATED"/>
    <property type="match status" value="1"/>
</dbReference>
<evidence type="ECO:0000313" key="9">
    <source>
        <dbReference type="Proteomes" id="UP000708298"/>
    </source>
</evidence>
<evidence type="ECO:0000256" key="2">
    <source>
        <dbReference type="ARBA" id="ARBA00007825"/>
    </source>
</evidence>
<dbReference type="SUPFAM" id="SSF49482">
    <property type="entry name" value="Aromatic compound dioxygenase"/>
    <property type="match status" value="1"/>
</dbReference>
<organism evidence="8 9">
    <name type="scientific">Acidisoma silvae</name>
    <dbReference type="NCBI Taxonomy" id="2802396"/>
    <lineage>
        <taxon>Bacteria</taxon>
        <taxon>Pseudomonadati</taxon>
        <taxon>Pseudomonadota</taxon>
        <taxon>Alphaproteobacteria</taxon>
        <taxon>Acetobacterales</taxon>
        <taxon>Acidocellaceae</taxon>
        <taxon>Acidisoma</taxon>
    </lineage>
</organism>
<dbReference type="EMBL" id="JAESVB010000010">
    <property type="protein sequence ID" value="MCB8877141.1"/>
    <property type="molecule type" value="Genomic_DNA"/>
</dbReference>
<evidence type="ECO:0000256" key="6">
    <source>
        <dbReference type="ARBA" id="ARBA00023004"/>
    </source>
</evidence>
<dbReference type="InterPro" id="IPR050770">
    <property type="entry name" value="Intradiol_RC_Dioxygenase"/>
</dbReference>
<dbReference type="GO" id="GO:0018576">
    <property type="term" value="F:catechol 1,2-dioxygenase activity"/>
    <property type="evidence" value="ECO:0007669"/>
    <property type="project" value="InterPro"/>
</dbReference>
<dbReference type="InterPro" id="IPR000627">
    <property type="entry name" value="Intradiol_dOase_C"/>
</dbReference>
<dbReference type="GO" id="GO:0008199">
    <property type="term" value="F:ferric iron binding"/>
    <property type="evidence" value="ECO:0007669"/>
    <property type="project" value="InterPro"/>
</dbReference>
<dbReference type="InterPro" id="IPR015889">
    <property type="entry name" value="Intradiol_dOase_core"/>
</dbReference>
<gene>
    <name evidence="8" type="ORF">ASILVAE211_18240</name>
</gene>
<keyword evidence="3" id="KW-0479">Metal-binding</keyword>
<dbReference type="GO" id="GO:0009712">
    <property type="term" value="P:catechol-containing compound metabolic process"/>
    <property type="evidence" value="ECO:0007669"/>
    <property type="project" value="InterPro"/>
</dbReference>
<evidence type="ECO:0000256" key="5">
    <source>
        <dbReference type="ARBA" id="ARBA00023002"/>
    </source>
</evidence>
<comment type="similarity">
    <text evidence="2">Belongs to the intradiol ring-cleavage dioxygenase family.</text>
</comment>
<protein>
    <submittedName>
        <fullName evidence="8">6-chlorohydroxyquinol-1,2-dioxygenase</fullName>
    </submittedName>
</protein>
<evidence type="ECO:0000313" key="8">
    <source>
        <dbReference type="EMBL" id="MCB8877141.1"/>
    </source>
</evidence>
<dbReference type="RefSeq" id="WP_227322795.1">
    <property type="nucleotide sequence ID" value="NZ_JAESVB010000010.1"/>
</dbReference>
<dbReference type="AlphaFoldDB" id="A0A964E0A5"/>
<dbReference type="Pfam" id="PF00775">
    <property type="entry name" value="Dioxygenase_C"/>
    <property type="match status" value="1"/>
</dbReference>
<evidence type="ECO:0000259" key="7">
    <source>
        <dbReference type="PROSITE" id="PS00083"/>
    </source>
</evidence>
<dbReference type="InterPro" id="IPR007535">
    <property type="entry name" value="Catechol_dOase_N"/>
</dbReference>
<dbReference type="Pfam" id="PF04444">
    <property type="entry name" value="Dioxygenase_N"/>
    <property type="match status" value="1"/>
</dbReference>
<reference evidence="8" key="2">
    <citation type="submission" date="2021-01" db="EMBL/GenBank/DDBJ databases">
        <authorList>
            <person name="Mieszkin S."/>
            <person name="Pouder E."/>
            <person name="Alain K."/>
        </authorList>
    </citation>
    <scope>NUCLEOTIDE SEQUENCE</scope>
    <source>
        <strain evidence="8">HW T2.11</strain>
    </source>
</reference>
<dbReference type="PANTHER" id="PTHR33711">
    <property type="entry name" value="DIOXYGENASE, PUTATIVE (AFU_ORTHOLOGUE AFUA_2G02910)-RELATED"/>
    <property type="match status" value="1"/>
</dbReference>
<accession>A0A964E0A5</accession>
<evidence type="ECO:0000256" key="1">
    <source>
        <dbReference type="ARBA" id="ARBA00001965"/>
    </source>
</evidence>
<evidence type="ECO:0000256" key="4">
    <source>
        <dbReference type="ARBA" id="ARBA00022964"/>
    </source>
</evidence>
<dbReference type="Gene3D" id="2.60.130.10">
    <property type="entry name" value="Aromatic compound dioxygenase"/>
    <property type="match status" value="1"/>
</dbReference>
<evidence type="ECO:0000256" key="3">
    <source>
        <dbReference type="ARBA" id="ARBA00022723"/>
    </source>
</evidence>
<name>A0A964E0A5_9PROT</name>
<comment type="caution">
    <text evidence="8">The sequence shown here is derived from an EMBL/GenBank/DDBJ whole genome shotgun (WGS) entry which is preliminary data.</text>
</comment>
<keyword evidence="6" id="KW-0408">Iron</keyword>
<keyword evidence="4" id="KW-0223">Dioxygenase</keyword>
<sequence length="283" mass="30905">MINHPPAYDINPGNVTEKVIASFAMTSAREQQLLTSLVSHLHGFARENRLTHEEWAKAVGFLFRCGEISDEKRDEFMLLSDVLGLSSFVDMTDAPEGATEGSVLGPFYASDSPERPVGADLRPDGVGEPVLVQGRVLDPDGRPIPGALIDMWQTAENGLYATQDQTLPDDAFRCKMRCDAEAGFSFVTVMPGPYKVPDDGPVGDLLHAGGRTAWRPAHFHFLIMAPGHRALTTEIFFEGDPYLGTDAVFGVRRSLIVAPLQDQGRRRVDLVFRLVPAALSEAA</sequence>
<keyword evidence="9" id="KW-1185">Reference proteome</keyword>
<dbReference type="PROSITE" id="PS00083">
    <property type="entry name" value="INTRADIOL_DIOXYGENAS"/>
    <property type="match status" value="1"/>
</dbReference>